<dbReference type="EMBL" id="JACHEO010000003">
    <property type="protein sequence ID" value="MBB5347240.1"/>
    <property type="molecule type" value="Genomic_DNA"/>
</dbReference>
<dbReference type="Proteomes" id="UP000539642">
    <property type="component" value="Unassembled WGS sequence"/>
</dbReference>
<dbReference type="GO" id="GO:0051539">
    <property type="term" value="F:4 iron, 4 sulfur cluster binding"/>
    <property type="evidence" value="ECO:0007669"/>
    <property type="project" value="UniProtKB-UniRule"/>
</dbReference>
<dbReference type="Gene3D" id="1.10.1060.10">
    <property type="entry name" value="Alpha-helical ferredoxin"/>
    <property type="match status" value="1"/>
</dbReference>
<evidence type="ECO:0000259" key="7">
    <source>
        <dbReference type="PROSITE" id="PS51379"/>
    </source>
</evidence>
<accession>A0A840V099</accession>
<feature type="domain" description="4Fe-4S ferredoxin-type" evidence="7">
    <location>
        <begin position="1"/>
        <end position="29"/>
    </location>
</feature>
<reference evidence="8 9" key="1">
    <citation type="submission" date="2020-08" db="EMBL/GenBank/DDBJ databases">
        <title>Genomic Encyclopedia of Type Strains, Phase IV (KMG-IV): sequencing the most valuable type-strain genomes for metagenomic binning, comparative biology and taxonomic classification.</title>
        <authorList>
            <person name="Goeker M."/>
        </authorList>
    </citation>
    <scope>NUCLEOTIDE SEQUENCE [LARGE SCALE GENOMIC DNA]</scope>
    <source>
        <strain evidence="8 9">DSM 28570</strain>
    </source>
</reference>
<comment type="catalytic activity">
    <reaction evidence="6">
        <text>(R)-lactate + A = pyruvate + AH2</text>
        <dbReference type="Rhea" id="RHEA:15089"/>
        <dbReference type="ChEBI" id="CHEBI:13193"/>
        <dbReference type="ChEBI" id="CHEBI:15361"/>
        <dbReference type="ChEBI" id="CHEBI:16004"/>
        <dbReference type="ChEBI" id="CHEBI:17499"/>
    </reaction>
</comment>
<evidence type="ECO:0000313" key="8">
    <source>
        <dbReference type="EMBL" id="MBB5347240.1"/>
    </source>
</evidence>
<keyword evidence="9" id="KW-1185">Reference proteome</keyword>
<dbReference type="PANTHER" id="PTHR32479">
    <property type="entry name" value="GLYCOLATE OXIDASE IRON-SULFUR SUBUNIT"/>
    <property type="match status" value="1"/>
</dbReference>
<keyword evidence="6" id="KW-0249">Electron transport</keyword>
<comment type="function">
    <text evidence="6">Component of a complex that catalyzes the oxidation of glycolate to glyoxylate.</text>
</comment>
<dbReference type="GO" id="GO:0046872">
    <property type="term" value="F:metal ion binding"/>
    <property type="evidence" value="ECO:0007669"/>
    <property type="project" value="UniProtKB-UniRule"/>
</dbReference>
<evidence type="ECO:0000256" key="5">
    <source>
        <dbReference type="ARBA" id="ARBA00023014"/>
    </source>
</evidence>
<evidence type="ECO:0000256" key="6">
    <source>
        <dbReference type="PIRNR" id="PIRNR000139"/>
    </source>
</evidence>
<dbReference type="PIRSF" id="PIRSF000139">
    <property type="entry name" value="Glc_ox_4Fe-4S"/>
    <property type="match status" value="1"/>
</dbReference>
<organism evidence="8 9">
    <name type="scientific">Desulfoprunum benzoelyticum</name>
    <dbReference type="NCBI Taxonomy" id="1506996"/>
    <lineage>
        <taxon>Bacteria</taxon>
        <taxon>Pseudomonadati</taxon>
        <taxon>Thermodesulfobacteriota</taxon>
        <taxon>Desulfobulbia</taxon>
        <taxon>Desulfobulbales</taxon>
        <taxon>Desulfobulbaceae</taxon>
        <taxon>Desulfoprunum</taxon>
    </lineage>
</organism>
<feature type="domain" description="4Fe-4S ferredoxin-type" evidence="7">
    <location>
        <begin position="46"/>
        <end position="76"/>
    </location>
</feature>
<keyword evidence="3" id="KW-0677">Repeat</keyword>
<dbReference type="InterPro" id="IPR009051">
    <property type="entry name" value="Helical_ferredxn"/>
</dbReference>
<proteinExistence type="predicted"/>
<name>A0A840V099_9BACT</name>
<keyword evidence="2 6" id="KW-0479">Metal-binding</keyword>
<protein>
    <recommendedName>
        <fullName evidence="6">Glycolate oxidase iron-sulfur subunit</fullName>
        <ecNumber evidence="6">1.1.99.14</ecNumber>
    </recommendedName>
</protein>
<comment type="caution">
    <text evidence="8">The sequence shown here is derived from an EMBL/GenBank/DDBJ whole genome shotgun (WGS) entry which is preliminary data.</text>
</comment>
<dbReference type="GO" id="GO:0019154">
    <property type="term" value="F:glycolate dehydrogenase activity"/>
    <property type="evidence" value="ECO:0007669"/>
    <property type="project" value="UniProtKB-EC"/>
</dbReference>
<dbReference type="AlphaFoldDB" id="A0A840V099"/>
<evidence type="ECO:0000256" key="3">
    <source>
        <dbReference type="ARBA" id="ARBA00022737"/>
    </source>
</evidence>
<dbReference type="InterPro" id="IPR012257">
    <property type="entry name" value="Glc_ox_4Fe-4S"/>
</dbReference>
<dbReference type="PANTHER" id="PTHR32479:SF17">
    <property type="entry name" value="GLYCOLATE OXIDASE IRON-SULFUR SUBUNIT"/>
    <property type="match status" value="1"/>
</dbReference>
<dbReference type="EC" id="1.1.99.14" evidence="6"/>
<dbReference type="InterPro" id="IPR017900">
    <property type="entry name" value="4Fe4S_Fe_S_CS"/>
</dbReference>
<evidence type="ECO:0000256" key="2">
    <source>
        <dbReference type="ARBA" id="ARBA00022723"/>
    </source>
</evidence>
<dbReference type="InterPro" id="IPR004017">
    <property type="entry name" value="Cys_rich_dom"/>
</dbReference>
<evidence type="ECO:0000256" key="1">
    <source>
        <dbReference type="ARBA" id="ARBA00022485"/>
    </source>
</evidence>
<comment type="cofactor">
    <cofactor evidence="6">
        <name>[4Fe-4S] cluster</name>
        <dbReference type="ChEBI" id="CHEBI:49883"/>
    </cofactor>
    <text evidence="6">Binds 2 [4Fe-4S] clusters.</text>
</comment>
<dbReference type="Pfam" id="PF13183">
    <property type="entry name" value="Fer4_8"/>
    <property type="match status" value="1"/>
</dbReference>
<dbReference type="PROSITE" id="PS51379">
    <property type="entry name" value="4FE4S_FER_2"/>
    <property type="match status" value="2"/>
</dbReference>
<evidence type="ECO:0000256" key="4">
    <source>
        <dbReference type="ARBA" id="ARBA00023004"/>
    </source>
</evidence>
<evidence type="ECO:0000313" key="9">
    <source>
        <dbReference type="Proteomes" id="UP000539642"/>
    </source>
</evidence>
<sequence length="414" mass="44375">MTNPVRCAKCGACTVVCPVYRASGGLESYSARGRNHLATVPEYARPTPAYEDIFSKCLLCGACTKACPRGIDVNRETVRARAGFTRLYGRHGFQKYLARQALRHPEILGAAGRLGRTAGRLTRRLPTDSGLRLRLAMFEPPAAELPAAQEAAPRPLPSLSSLTWFPGCAAEYLFPEIADACRDLLAGHGFDLVAPEGLGCCGLAHHAAGDIEAAQALARRNIEALERRPGPILISCASCFAHLRHYRDLLADDPLWRERAAAVGDRLAEMMQFVDGLAPPTDGGSAAATTQRPLRVFYHDPCHLRHEVAIVKEPRRLLQRLPGVDLVELPGGPQCCGQGGLFHLGAPELAALIRDDLAAKVLALQPDIVTSTCSGCLMQWKTALTAAGSPVAVMHLAELLRLMAAPSLAPASPL</sequence>
<gene>
    <name evidence="8" type="ORF">HNQ81_000953</name>
</gene>
<dbReference type="SUPFAM" id="SSF54862">
    <property type="entry name" value="4Fe-4S ferredoxins"/>
    <property type="match status" value="1"/>
</dbReference>
<comment type="catalytic activity">
    <reaction evidence="6">
        <text>glycolate + A = glyoxylate + AH2</text>
        <dbReference type="Rhea" id="RHEA:21264"/>
        <dbReference type="ChEBI" id="CHEBI:13193"/>
        <dbReference type="ChEBI" id="CHEBI:17499"/>
        <dbReference type="ChEBI" id="CHEBI:29805"/>
        <dbReference type="ChEBI" id="CHEBI:36655"/>
        <dbReference type="EC" id="1.1.99.14"/>
    </reaction>
</comment>
<keyword evidence="5 6" id="KW-0411">Iron-sulfur</keyword>
<keyword evidence="6" id="KW-0813">Transport</keyword>
<dbReference type="PROSITE" id="PS00198">
    <property type="entry name" value="4FE4S_FER_1"/>
    <property type="match status" value="1"/>
</dbReference>
<dbReference type="InterPro" id="IPR017896">
    <property type="entry name" value="4Fe4S_Fe-S-bd"/>
</dbReference>
<dbReference type="Pfam" id="PF02754">
    <property type="entry name" value="CCG"/>
    <property type="match status" value="2"/>
</dbReference>
<keyword evidence="1 6" id="KW-0004">4Fe-4S</keyword>
<keyword evidence="4 6" id="KW-0408">Iron</keyword>
<dbReference type="RefSeq" id="WP_183348822.1">
    <property type="nucleotide sequence ID" value="NZ_JACHEO010000003.1"/>
</dbReference>